<evidence type="ECO:0000256" key="2">
    <source>
        <dbReference type="ARBA" id="ARBA00006484"/>
    </source>
</evidence>
<evidence type="ECO:0000256" key="5">
    <source>
        <dbReference type="ARBA" id="ARBA00022989"/>
    </source>
</evidence>
<evidence type="ECO:0000256" key="1">
    <source>
        <dbReference type="ARBA" id="ARBA00004141"/>
    </source>
</evidence>
<dbReference type="PROSITE" id="PS00061">
    <property type="entry name" value="ADH_SHORT"/>
    <property type="match status" value="1"/>
</dbReference>
<name>A0A336LNR3_CULSO</name>
<dbReference type="GO" id="GO:0016020">
    <property type="term" value="C:membrane"/>
    <property type="evidence" value="ECO:0007669"/>
    <property type="project" value="UniProtKB-SubCell"/>
</dbReference>
<dbReference type="AlphaFoldDB" id="A0A336LNR3"/>
<keyword evidence="3 13" id="KW-0812">Transmembrane</keyword>
<organism evidence="14">
    <name type="scientific">Culicoides sonorensis</name>
    <name type="common">Biting midge</name>
    <dbReference type="NCBI Taxonomy" id="179676"/>
    <lineage>
        <taxon>Eukaryota</taxon>
        <taxon>Metazoa</taxon>
        <taxon>Ecdysozoa</taxon>
        <taxon>Arthropoda</taxon>
        <taxon>Hexapoda</taxon>
        <taxon>Insecta</taxon>
        <taxon>Pterygota</taxon>
        <taxon>Neoptera</taxon>
        <taxon>Endopterygota</taxon>
        <taxon>Diptera</taxon>
        <taxon>Nematocera</taxon>
        <taxon>Chironomoidea</taxon>
        <taxon>Ceratopogonidae</taxon>
        <taxon>Ceratopogoninae</taxon>
        <taxon>Culicoides</taxon>
        <taxon>Monoculicoides</taxon>
    </lineage>
</organism>
<comment type="subcellular location">
    <subcellularLocation>
        <location evidence="1">Membrane</location>
        <topology evidence="1">Multi-pass membrane protein</topology>
    </subcellularLocation>
</comment>
<evidence type="ECO:0000256" key="4">
    <source>
        <dbReference type="ARBA" id="ARBA00022857"/>
    </source>
</evidence>
<dbReference type="EMBL" id="UFQT01000022">
    <property type="protein sequence ID" value="SSX17987.1"/>
    <property type="molecule type" value="Genomic_DNA"/>
</dbReference>
<dbReference type="Pfam" id="PF00106">
    <property type="entry name" value="adh_short"/>
    <property type="match status" value="1"/>
</dbReference>
<keyword evidence="6" id="KW-0560">Oxidoreductase</keyword>
<dbReference type="GO" id="GO:0052650">
    <property type="term" value="F:all-trans-retinol dehydrogenase (NADP+) activity"/>
    <property type="evidence" value="ECO:0007669"/>
    <property type="project" value="UniProtKB-ARBA"/>
</dbReference>
<proteinExistence type="inferred from homology"/>
<evidence type="ECO:0000256" key="8">
    <source>
        <dbReference type="ARBA" id="ARBA00023136"/>
    </source>
</evidence>
<dbReference type="SUPFAM" id="SSF51735">
    <property type="entry name" value="NAD(P)-binding Rossmann-fold domains"/>
    <property type="match status" value="1"/>
</dbReference>
<dbReference type="Gene3D" id="3.40.50.720">
    <property type="entry name" value="NAD(P)-binding Rossmann-like Domain"/>
    <property type="match status" value="1"/>
</dbReference>
<sequence>MENVEVKEFSHFKYFYDLLRSLIISFFIGIKLFYKRVTMKRKDIKGSLALVTGGGKGLGREICLALAKEGCNIAIVDIDNKSSNETVQDCRSLGVKANYFECDVSDAENFEKLKPVVKEKAGIVDILINNAGILFNRPILEESPENIKKMIDINLMSVFWATRTFLPSMVKRRRGHIVSIASMASYFPNPSDVTYSTTKFGVRGFMDALSQDLFIQGLDEKIITTSIFPYFMSTNNAIGSYVRLICRHNYLLDPRTVAAEVIDAILYNKKAVMIPRGFETMFYINFPRFFWNEYLKTTFKVDDSLKWKLPEDTD</sequence>
<evidence type="ECO:0000256" key="7">
    <source>
        <dbReference type="ARBA" id="ARBA00023098"/>
    </source>
</evidence>
<evidence type="ECO:0000256" key="9">
    <source>
        <dbReference type="ARBA" id="ARBA00059620"/>
    </source>
</evidence>
<feature type="transmembrane region" description="Helical" evidence="13">
    <location>
        <begin position="14"/>
        <end position="34"/>
    </location>
</feature>
<dbReference type="VEuPathDB" id="VectorBase:CSON006018"/>
<dbReference type="OMA" id="CHVAVAD"/>
<evidence type="ECO:0000256" key="6">
    <source>
        <dbReference type="ARBA" id="ARBA00023002"/>
    </source>
</evidence>
<keyword evidence="5 13" id="KW-1133">Transmembrane helix</keyword>
<evidence type="ECO:0000256" key="3">
    <source>
        <dbReference type="ARBA" id="ARBA00022692"/>
    </source>
</evidence>
<comment type="similarity">
    <text evidence="2 12">Belongs to the short-chain dehydrogenases/reductases (SDR) family.</text>
</comment>
<keyword evidence="4" id="KW-0521">NADP</keyword>
<dbReference type="FunFam" id="3.40.50.720:FF:000131">
    <property type="entry name" value="Short-chain dehydrogenase/reductase 3"/>
    <property type="match status" value="1"/>
</dbReference>
<reference evidence="14" key="1">
    <citation type="submission" date="2018-07" db="EMBL/GenBank/DDBJ databases">
        <authorList>
            <person name="Quirk P.G."/>
            <person name="Krulwich T.A."/>
        </authorList>
    </citation>
    <scope>NUCLEOTIDE SEQUENCE</scope>
</reference>
<dbReference type="InterPro" id="IPR036291">
    <property type="entry name" value="NAD(P)-bd_dom_sf"/>
</dbReference>
<comment type="function">
    <text evidence="9">Catalyzes the reduction of all-trans-retinal to all-trans-retinol in the presence of NADPH.</text>
</comment>
<gene>
    <name evidence="14" type="primary">CSON006018</name>
</gene>
<evidence type="ECO:0000256" key="10">
    <source>
        <dbReference type="ARBA" id="ARBA00068717"/>
    </source>
</evidence>
<dbReference type="InterPro" id="IPR002347">
    <property type="entry name" value="SDR_fam"/>
</dbReference>
<dbReference type="PANTHER" id="PTHR24322">
    <property type="entry name" value="PKSB"/>
    <property type="match status" value="1"/>
</dbReference>
<evidence type="ECO:0000256" key="12">
    <source>
        <dbReference type="RuleBase" id="RU000363"/>
    </source>
</evidence>
<dbReference type="PRINTS" id="PR00080">
    <property type="entry name" value="SDRFAMILY"/>
</dbReference>
<dbReference type="PANTHER" id="PTHR24322:SF748">
    <property type="entry name" value="FI23927P1-RELATED"/>
    <property type="match status" value="1"/>
</dbReference>
<dbReference type="PRINTS" id="PR00081">
    <property type="entry name" value="GDHRDH"/>
</dbReference>
<dbReference type="GO" id="GO:0005811">
    <property type="term" value="C:lipid droplet"/>
    <property type="evidence" value="ECO:0007669"/>
    <property type="project" value="TreeGrafter"/>
</dbReference>
<evidence type="ECO:0000313" key="14">
    <source>
        <dbReference type="EMBL" id="SSX17987.1"/>
    </source>
</evidence>
<dbReference type="InterPro" id="IPR020904">
    <property type="entry name" value="Sc_DH/Rdtase_CS"/>
</dbReference>
<evidence type="ECO:0000256" key="11">
    <source>
        <dbReference type="ARBA" id="ARBA00082544"/>
    </source>
</evidence>
<keyword evidence="8 13" id="KW-0472">Membrane</keyword>
<keyword evidence="7" id="KW-0443">Lipid metabolism</keyword>
<protein>
    <recommendedName>
        <fullName evidence="10">Short-chain dehydrogenase/reductase 3</fullName>
    </recommendedName>
    <alternativeName>
        <fullName evidence="11">Retinal short-chain dehydrogenase/reductase 1</fullName>
    </alternativeName>
</protein>
<accession>A0A336LNR3</accession>
<evidence type="ECO:0000256" key="13">
    <source>
        <dbReference type="SAM" id="Phobius"/>
    </source>
</evidence>